<dbReference type="AlphaFoldDB" id="A0A7J9GQN9"/>
<evidence type="ECO:0000313" key="2">
    <source>
        <dbReference type="Proteomes" id="UP000593560"/>
    </source>
</evidence>
<reference evidence="1 2" key="1">
    <citation type="journal article" date="2019" name="Genome Biol. Evol.">
        <title>Insights into the evolution of the New World diploid cottons (Gossypium, subgenus Houzingenia) based on genome sequencing.</title>
        <authorList>
            <person name="Grover C.E."/>
            <person name="Arick M.A. 2nd"/>
            <person name="Thrash A."/>
            <person name="Conover J.L."/>
            <person name="Sanders W.S."/>
            <person name="Peterson D.G."/>
            <person name="Frelichowski J.E."/>
            <person name="Scheffler J.A."/>
            <person name="Scheffler B.E."/>
            <person name="Wendel J.F."/>
        </authorList>
    </citation>
    <scope>NUCLEOTIDE SEQUENCE [LARGE SCALE GENOMIC DNA]</scope>
    <source>
        <strain evidence="1">0</strain>
        <tissue evidence="1">Leaf</tissue>
    </source>
</reference>
<proteinExistence type="predicted"/>
<organism evidence="1 2">
    <name type="scientific">Gossypium harknessii</name>
    <dbReference type="NCBI Taxonomy" id="34285"/>
    <lineage>
        <taxon>Eukaryota</taxon>
        <taxon>Viridiplantae</taxon>
        <taxon>Streptophyta</taxon>
        <taxon>Embryophyta</taxon>
        <taxon>Tracheophyta</taxon>
        <taxon>Spermatophyta</taxon>
        <taxon>Magnoliopsida</taxon>
        <taxon>eudicotyledons</taxon>
        <taxon>Gunneridae</taxon>
        <taxon>Pentapetalae</taxon>
        <taxon>rosids</taxon>
        <taxon>malvids</taxon>
        <taxon>Malvales</taxon>
        <taxon>Malvaceae</taxon>
        <taxon>Malvoideae</taxon>
        <taxon>Gossypium</taxon>
    </lineage>
</organism>
<dbReference type="OrthoDB" id="1000931at2759"/>
<feature type="non-terminal residue" evidence="1">
    <location>
        <position position="1"/>
    </location>
</feature>
<gene>
    <name evidence="1" type="ORF">Gohar_010374</name>
</gene>
<sequence length="145" mass="16401">TSGEADSTNGGKGDLVCIGRKLNQTIRDHGDKFKLVETTSISLSDSMNSMNYQGCANIKFLLIFFEYSEEYKPDIVSLLETRVGWKDSVIVEVIRNHPQFICIRVLKGVHSLAIHIVFVYGSLDRQKIRKLWEGLNSLLLSRDIP</sequence>
<name>A0A7J9GQN9_9ROSI</name>
<dbReference type="Proteomes" id="UP000593560">
    <property type="component" value="Unassembled WGS sequence"/>
</dbReference>
<accession>A0A7J9GQN9</accession>
<dbReference type="EMBL" id="JABFAD010000006">
    <property type="protein sequence ID" value="MBA0799891.1"/>
    <property type="molecule type" value="Genomic_DNA"/>
</dbReference>
<keyword evidence="2" id="KW-1185">Reference proteome</keyword>
<evidence type="ECO:0000313" key="1">
    <source>
        <dbReference type="EMBL" id="MBA0799891.1"/>
    </source>
</evidence>
<comment type="caution">
    <text evidence="1">The sequence shown here is derived from an EMBL/GenBank/DDBJ whole genome shotgun (WGS) entry which is preliminary data.</text>
</comment>
<protein>
    <submittedName>
        <fullName evidence="1">Uncharacterized protein</fullName>
    </submittedName>
</protein>